<dbReference type="STRING" id="1212491.LFA_0577"/>
<accession>A0A098G222</accession>
<gene>
    <name evidence="1" type="ORF">LFA_0577</name>
</gene>
<reference evidence="2" key="1">
    <citation type="submission" date="2014-09" db="EMBL/GenBank/DDBJ databases">
        <authorList>
            <person name="Gomez-Valero L."/>
        </authorList>
    </citation>
    <scope>NUCLEOTIDE SEQUENCE [LARGE SCALE GENOMIC DNA]</scope>
    <source>
        <strain evidence="2">ATCC700992</strain>
    </source>
</reference>
<dbReference type="HOGENOM" id="CLU_2569589_0_0_6"/>
<dbReference type="EMBL" id="LN614827">
    <property type="protein sequence ID" value="CEG56031.1"/>
    <property type="molecule type" value="Genomic_DNA"/>
</dbReference>
<dbReference type="AlphaFoldDB" id="A0A098G222"/>
<name>A0A098G222_9GAMM</name>
<evidence type="ECO:0000313" key="1">
    <source>
        <dbReference type="EMBL" id="CEG56031.1"/>
    </source>
</evidence>
<keyword evidence="2" id="KW-1185">Reference proteome</keyword>
<dbReference type="KEGG" id="lfa:LFA_0577"/>
<protein>
    <submittedName>
        <fullName evidence="1">Uncharacterized protein</fullName>
    </submittedName>
</protein>
<organism evidence="1 2">
    <name type="scientific">Legionella fallonii LLAP-10</name>
    <dbReference type="NCBI Taxonomy" id="1212491"/>
    <lineage>
        <taxon>Bacteria</taxon>
        <taxon>Pseudomonadati</taxon>
        <taxon>Pseudomonadota</taxon>
        <taxon>Gammaproteobacteria</taxon>
        <taxon>Legionellales</taxon>
        <taxon>Legionellaceae</taxon>
        <taxon>Legionella</taxon>
    </lineage>
</organism>
<sequence>MTRLWGLDELLIIVYFTVVVPVEVTDALGGNLVSGTKLHTEIPACAAAAKQNAFKPMLNWRIKCTNFMMHLCDIGDMNDEK</sequence>
<proteinExistence type="predicted"/>
<dbReference type="Proteomes" id="UP000032430">
    <property type="component" value="Chromosome I"/>
</dbReference>
<evidence type="ECO:0000313" key="2">
    <source>
        <dbReference type="Proteomes" id="UP000032430"/>
    </source>
</evidence>